<organism evidence="1 2">
    <name type="scientific">Pseudo-nitzschia multistriata</name>
    <dbReference type="NCBI Taxonomy" id="183589"/>
    <lineage>
        <taxon>Eukaryota</taxon>
        <taxon>Sar</taxon>
        <taxon>Stramenopiles</taxon>
        <taxon>Ochrophyta</taxon>
        <taxon>Bacillariophyta</taxon>
        <taxon>Bacillariophyceae</taxon>
        <taxon>Bacillariophycidae</taxon>
        <taxon>Bacillariales</taxon>
        <taxon>Bacillariaceae</taxon>
        <taxon>Pseudo-nitzschia</taxon>
    </lineage>
</organism>
<gene>
    <name evidence="1" type="ORF">PSNMU_V1.4_AUG-EV-PASAV3_0037810</name>
</gene>
<evidence type="ECO:0000313" key="1">
    <source>
        <dbReference type="EMBL" id="VEU37003.1"/>
    </source>
</evidence>
<reference evidence="1 2" key="1">
    <citation type="submission" date="2019-01" db="EMBL/GenBank/DDBJ databases">
        <authorList>
            <person name="Ferrante I. M."/>
        </authorList>
    </citation>
    <scope>NUCLEOTIDE SEQUENCE [LARGE SCALE GENOMIC DNA]</scope>
    <source>
        <strain evidence="1 2">B856</strain>
    </source>
</reference>
<protein>
    <submittedName>
        <fullName evidence="1">Uncharacterized protein</fullName>
    </submittedName>
</protein>
<name>A0A448Z4K8_9STRA</name>
<evidence type="ECO:0000313" key="2">
    <source>
        <dbReference type="Proteomes" id="UP000291116"/>
    </source>
</evidence>
<accession>A0A448Z4K8</accession>
<sequence length="132" mass="14285">MLSWQTPSPIQFMRIPSHLHSVREAQSTVFSSSFSSSSALVASSSSQTTHELKAAQKTVLAMTSLLRLVQCPPPVKNFTTSSQVIPGVTPVQSMFSSARVSKQLVHTSLGRHLIKAESQDSAPLSPSPARRR</sequence>
<keyword evidence="2" id="KW-1185">Reference proteome</keyword>
<dbReference type="Proteomes" id="UP000291116">
    <property type="component" value="Unassembled WGS sequence"/>
</dbReference>
<dbReference type="AlphaFoldDB" id="A0A448Z4K8"/>
<dbReference type="EMBL" id="CAACVS010000112">
    <property type="protein sequence ID" value="VEU37003.1"/>
    <property type="molecule type" value="Genomic_DNA"/>
</dbReference>
<proteinExistence type="predicted"/>